<sequence length="41" mass="4794">MWLLSYGDIETSPSTVRDQEDLEQPVLRRMRLPKTPSITHP</sequence>
<gene>
    <name evidence="1" type="ORF">GDO86_010480</name>
</gene>
<comment type="caution">
    <text evidence="1">The sequence shown here is derived from an EMBL/GenBank/DDBJ whole genome shotgun (WGS) entry which is preliminary data.</text>
</comment>
<keyword evidence="2" id="KW-1185">Reference proteome</keyword>
<proteinExistence type="predicted"/>
<dbReference type="AlphaFoldDB" id="A0A8T2JQN4"/>
<protein>
    <submittedName>
        <fullName evidence="1">Uncharacterized protein</fullName>
    </submittedName>
</protein>
<evidence type="ECO:0000313" key="1">
    <source>
        <dbReference type="EMBL" id="KAG8445707.1"/>
    </source>
</evidence>
<dbReference type="EMBL" id="JAACNH010000004">
    <property type="protein sequence ID" value="KAG8445707.1"/>
    <property type="molecule type" value="Genomic_DNA"/>
</dbReference>
<name>A0A8T2JQN4_9PIPI</name>
<reference evidence="1" key="1">
    <citation type="thesis" date="2020" institute="ProQuest LLC" country="789 East Eisenhower Parkway, Ann Arbor, MI, USA">
        <title>Comparative Genomics and Chromosome Evolution.</title>
        <authorList>
            <person name="Mudd A.B."/>
        </authorList>
    </citation>
    <scope>NUCLEOTIDE SEQUENCE</scope>
    <source>
        <strain evidence="1">Female2</strain>
        <tissue evidence="1">Blood</tissue>
    </source>
</reference>
<organism evidence="1 2">
    <name type="scientific">Hymenochirus boettgeri</name>
    <name type="common">Congo dwarf clawed frog</name>
    <dbReference type="NCBI Taxonomy" id="247094"/>
    <lineage>
        <taxon>Eukaryota</taxon>
        <taxon>Metazoa</taxon>
        <taxon>Chordata</taxon>
        <taxon>Craniata</taxon>
        <taxon>Vertebrata</taxon>
        <taxon>Euteleostomi</taxon>
        <taxon>Amphibia</taxon>
        <taxon>Batrachia</taxon>
        <taxon>Anura</taxon>
        <taxon>Pipoidea</taxon>
        <taxon>Pipidae</taxon>
        <taxon>Pipinae</taxon>
        <taxon>Hymenochirus</taxon>
    </lineage>
</organism>
<accession>A0A8T2JQN4</accession>
<dbReference type="Proteomes" id="UP000812440">
    <property type="component" value="Chromosome 5"/>
</dbReference>
<evidence type="ECO:0000313" key="2">
    <source>
        <dbReference type="Proteomes" id="UP000812440"/>
    </source>
</evidence>